<dbReference type="OrthoDB" id="408631at2759"/>
<reference evidence="5 6" key="1">
    <citation type="submission" date="2014-04" db="EMBL/GenBank/DDBJ databases">
        <authorList>
            <consortium name="DOE Joint Genome Institute"/>
            <person name="Kuo A."/>
            <person name="Kohler A."/>
            <person name="Nagy L.G."/>
            <person name="Floudas D."/>
            <person name="Copeland A."/>
            <person name="Barry K.W."/>
            <person name="Cichocki N."/>
            <person name="Veneault-Fourrey C."/>
            <person name="LaButti K."/>
            <person name="Lindquist E.A."/>
            <person name="Lipzen A."/>
            <person name="Lundell T."/>
            <person name="Morin E."/>
            <person name="Murat C."/>
            <person name="Sun H."/>
            <person name="Tunlid A."/>
            <person name="Henrissat B."/>
            <person name="Grigoriev I.V."/>
            <person name="Hibbett D.S."/>
            <person name="Martin F."/>
            <person name="Nordberg H.P."/>
            <person name="Cantor M.N."/>
            <person name="Hua S.X."/>
        </authorList>
    </citation>
    <scope>NUCLEOTIDE SEQUENCE [LARGE SCALE GENOMIC DNA]</scope>
    <source>
        <strain evidence="5 6">LaAM-08-1</strain>
    </source>
</reference>
<dbReference type="InterPro" id="IPR050300">
    <property type="entry name" value="GDXG_lipolytic_enzyme"/>
</dbReference>
<dbReference type="PANTHER" id="PTHR48081">
    <property type="entry name" value="AB HYDROLASE SUPERFAMILY PROTEIN C4A8.06C"/>
    <property type="match status" value="1"/>
</dbReference>
<accession>A0A0C9XZZ1</accession>
<protein>
    <recommendedName>
        <fullName evidence="4">Alpha/beta hydrolase fold-3 domain-containing protein</fullName>
    </recommendedName>
</protein>
<dbReference type="FunFam" id="3.40.50.1820:FF:000252">
    <property type="entry name" value="Related to calmodulin-dependent protein kinase"/>
    <property type="match status" value="1"/>
</dbReference>
<evidence type="ECO:0000256" key="2">
    <source>
        <dbReference type="ARBA" id="ARBA00022801"/>
    </source>
</evidence>
<evidence type="ECO:0000313" key="5">
    <source>
        <dbReference type="EMBL" id="KIK07284.1"/>
    </source>
</evidence>
<dbReference type="GO" id="GO:0016787">
    <property type="term" value="F:hydrolase activity"/>
    <property type="evidence" value="ECO:0007669"/>
    <property type="project" value="UniProtKB-KW"/>
</dbReference>
<keyword evidence="6" id="KW-1185">Reference proteome</keyword>
<dbReference type="Gene3D" id="3.40.50.1820">
    <property type="entry name" value="alpha/beta hydrolase"/>
    <property type="match status" value="1"/>
</dbReference>
<evidence type="ECO:0000256" key="1">
    <source>
        <dbReference type="ARBA" id="ARBA00010515"/>
    </source>
</evidence>
<dbReference type="HOGENOM" id="CLU_020372_0_0_1"/>
<evidence type="ECO:0000313" key="6">
    <source>
        <dbReference type="Proteomes" id="UP000054477"/>
    </source>
</evidence>
<reference evidence="6" key="2">
    <citation type="submission" date="2015-01" db="EMBL/GenBank/DDBJ databases">
        <title>Evolutionary Origins and Diversification of the Mycorrhizal Mutualists.</title>
        <authorList>
            <consortium name="DOE Joint Genome Institute"/>
            <consortium name="Mycorrhizal Genomics Consortium"/>
            <person name="Kohler A."/>
            <person name="Kuo A."/>
            <person name="Nagy L.G."/>
            <person name="Floudas D."/>
            <person name="Copeland A."/>
            <person name="Barry K.W."/>
            <person name="Cichocki N."/>
            <person name="Veneault-Fourrey C."/>
            <person name="LaButti K."/>
            <person name="Lindquist E.A."/>
            <person name="Lipzen A."/>
            <person name="Lundell T."/>
            <person name="Morin E."/>
            <person name="Murat C."/>
            <person name="Riley R."/>
            <person name="Ohm R."/>
            <person name="Sun H."/>
            <person name="Tunlid A."/>
            <person name="Henrissat B."/>
            <person name="Grigoriev I.V."/>
            <person name="Hibbett D.S."/>
            <person name="Martin F."/>
        </authorList>
    </citation>
    <scope>NUCLEOTIDE SEQUENCE [LARGE SCALE GENOMIC DNA]</scope>
    <source>
        <strain evidence="6">LaAM-08-1</strain>
    </source>
</reference>
<dbReference type="Pfam" id="PF07859">
    <property type="entry name" value="Abhydrolase_3"/>
    <property type="match status" value="1"/>
</dbReference>
<dbReference type="AlphaFoldDB" id="A0A0C9XZZ1"/>
<dbReference type="InterPro" id="IPR002168">
    <property type="entry name" value="Lipase_GDXG_HIS_AS"/>
</dbReference>
<dbReference type="SUPFAM" id="SSF53474">
    <property type="entry name" value="alpha/beta-Hydrolases"/>
    <property type="match status" value="1"/>
</dbReference>
<proteinExistence type="inferred from homology"/>
<feature type="region of interest" description="Disordered" evidence="3">
    <location>
        <begin position="467"/>
        <end position="487"/>
    </location>
</feature>
<dbReference type="InterPro" id="IPR029058">
    <property type="entry name" value="AB_hydrolase_fold"/>
</dbReference>
<dbReference type="PANTHER" id="PTHR48081:SF26">
    <property type="entry name" value="ALPHA_BETA HYDROLASE FOLD-3 DOMAIN-CONTAINING PROTEIN"/>
    <property type="match status" value="1"/>
</dbReference>
<dbReference type="STRING" id="1095629.A0A0C9XZZ1"/>
<name>A0A0C9XZZ1_9AGAR</name>
<dbReference type="EMBL" id="KN838548">
    <property type="protein sequence ID" value="KIK07284.1"/>
    <property type="molecule type" value="Genomic_DNA"/>
</dbReference>
<dbReference type="Proteomes" id="UP000054477">
    <property type="component" value="Unassembled WGS sequence"/>
</dbReference>
<keyword evidence="2" id="KW-0378">Hydrolase</keyword>
<gene>
    <name evidence="5" type="ORF">K443DRAFT_129283</name>
</gene>
<comment type="similarity">
    <text evidence="1">Belongs to the 'GDXG' lipolytic enzyme family.</text>
</comment>
<evidence type="ECO:0000256" key="3">
    <source>
        <dbReference type="SAM" id="MobiDB-lite"/>
    </source>
</evidence>
<dbReference type="InterPro" id="IPR013094">
    <property type="entry name" value="AB_hydrolase_3"/>
</dbReference>
<organism evidence="5 6">
    <name type="scientific">Laccaria amethystina LaAM-08-1</name>
    <dbReference type="NCBI Taxonomy" id="1095629"/>
    <lineage>
        <taxon>Eukaryota</taxon>
        <taxon>Fungi</taxon>
        <taxon>Dikarya</taxon>
        <taxon>Basidiomycota</taxon>
        <taxon>Agaricomycotina</taxon>
        <taxon>Agaricomycetes</taxon>
        <taxon>Agaricomycetidae</taxon>
        <taxon>Agaricales</taxon>
        <taxon>Agaricineae</taxon>
        <taxon>Hydnangiaceae</taxon>
        <taxon>Laccaria</taxon>
    </lineage>
</organism>
<sequence length="647" mass="71673">MSPPSSSFSLAESLLHYSTPGVAPPSSRVDPKLKLQPRTPLRMWDYWKFAALVASKATELTSDVLSHHIWGPRRKSWGIEMTIVTSLIRGAERHSSLVDIGTIRMLMSIGGLVPLPSDALVTPVTFRVRRRQLRGILAEYDALESGLRELCGEWVVGKKTWQRLQTEWKAGNHSHGPGEPKRKERVILYIHGGAYYLSSAAAQRIISIPLSKYTDTRVFALDYRLAPETCFPGPLHDVVSGYFRLVEDLHIPPENIIVCGDSAGGGLSLALLMYLRDNGYAMPSGCILMSPWVDLTMSCESWDSNAPYDVVPFPTPENHMNPIALYLGEHTERYLTHPYASPLFGDLKGLPPLLIQAGDAEVLRDEITLLAHKATLAGVQVRHELYEDAIHVFQAYPFLDASRRSFQSMRDFVRDVLPQYQSRSPQLLCANAEKELEQEIESDRAVIVGGDGAESNLGMDGVKEKFAKKSDDSDSTGSDYDDASWVQSPVWPRKPSSRLFTLDNDTDAEVEDLEDLADLDMIPELQLSQPPALSAPTTPLPTNPSLTPGLRRIHSAVSNVLPHLDATHPVRPQPRHHRSSHTLRTMANFGMSSVQSPPPSPSIRLSFVSASHPDITSLVENWSHSGPANQTTLFTTHHYASQSSHLS</sequence>
<dbReference type="PROSITE" id="PS01173">
    <property type="entry name" value="LIPASE_GDXG_HIS"/>
    <property type="match status" value="1"/>
</dbReference>
<feature type="domain" description="Alpha/beta hydrolase fold-3" evidence="4">
    <location>
        <begin position="187"/>
        <end position="394"/>
    </location>
</feature>
<evidence type="ECO:0000259" key="4">
    <source>
        <dbReference type="Pfam" id="PF07859"/>
    </source>
</evidence>